<sequence length="167" mass="17976">MNGGVDVVRFESAEPNARGHRPGVFALANGLARAGLLTAEEHAWWRRSNDWCNRAYPDPSTADPLVYDREANPGAKAWFKASAVELVDRTREYLVLLDRHGVGWVERRTSTPGRIVYEDEVQVVAVPLGVGRGEVPAAFAPSHAAGDSNTSSDVALPGGSRQAVGTQ</sequence>
<organism evidence="2 3">
    <name type="scientific">Luteimicrobium xylanilyticum</name>
    <dbReference type="NCBI Taxonomy" id="1133546"/>
    <lineage>
        <taxon>Bacteria</taxon>
        <taxon>Bacillati</taxon>
        <taxon>Actinomycetota</taxon>
        <taxon>Actinomycetes</taxon>
        <taxon>Micrococcales</taxon>
        <taxon>Luteimicrobium</taxon>
    </lineage>
</organism>
<protein>
    <submittedName>
        <fullName evidence="2">Uncharacterized protein</fullName>
    </submittedName>
</protein>
<keyword evidence="3" id="KW-1185">Reference proteome</keyword>
<feature type="region of interest" description="Disordered" evidence="1">
    <location>
        <begin position="140"/>
        <end position="167"/>
    </location>
</feature>
<name>A0A5P9QDZ3_9MICO</name>
<dbReference type="AlphaFoldDB" id="A0A5P9QDZ3"/>
<dbReference type="Proteomes" id="UP000326702">
    <property type="component" value="Chromosome"/>
</dbReference>
<reference evidence="2 3" key="1">
    <citation type="submission" date="2019-10" db="EMBL/GenBank/DDBJ databases">
        <title>Genome sequence of Luteimicrobium xylanilyticum HY-24.</title>
        <authorList>
            <person name="Kim D.Y."/>
            <person name="Park H.-Y."/>
        </authorList>
    </citation>
    <scope>NUCLEOTIDE SEQUENCE [LARGE SCALE GENOMIC DNA]</scope>
    <source>
        <strain evidence="2 3">HY-24</strain>
    </source>
</reference>
<gene>
    <name evidence="2" type="ORF">KDY119_03142</name>
</gene>
<dbReference type="KEGG" id="lxl:KDY119_03142"/>
<dbReference type="RefSeq" id="WP_227994379.1">
    <property type="nucleotide sequence ID" value="NZ_BAABIH010000016.1"/>
</dbReference>
<evidence type="ECO:0000313" key="3">
    <source>
        <dbReference type="Proteomes" id="UP000326702"/>
    </source>
</evidence>
<evidence type="ECO:0000256" key="1">
    <source>
        <dbReference type="SAM" id="MobiDB-lite"/>
    </source>
</evidence>
<proteinExistence type="predicted"/>
<accession>A0A5P9QDZ3</accession>
<dbReference type="EMBL" id="CP045529">
    <property type="protein sequence ID" value="QFU99607.1"/>
    <property type="molecule type" value="Genomic_DNA"/>
</dbReference>
<evidence type="ECO:0000313" key="2">
    <source>
        <dbReference type="EMBL" id="QFU99607.1"/>
    </source>
</evidence>